<feature type="chain" id="PRO_5016002626" evidence="3">
    <location>
        <begin position="23"/>
        <end position="421"/>
    </location>
</feature>
<gene>
    <name evidence="4" type="ORF">DI526_14080</name>
</gene>
<dbReference type="PANTHER" id="PTHR30203">
    <property type="entry name" value="OUTER MEMBRANE CATION EFFLUX PROTEIN"/>
    <property type="match status" value="1"/>
</dbReference>
<name>A0A2W5V021_9CAUL</name>
<reference evidence="4 5" key="1">
    <citation type="submission" date="2017-08" db="EMBL/GenBank/DDBJ databases">
        <title>Infants hospitalized years apart are colonized by the same room-sourced microbial strains.</title>
        <authorList>
            <person name="Brooks B."/>
            <person name="Olm M.R."/>
            <person name="Firek B.A."/>
            <person name="Baker R."/>
            <person name="Thomas B.C."/>
            <person name="Morowitz M.J."/>
            <person name="Banfield J.F."/>
        </authorList>
    </citation>
    <scope>NUCLEOTIDE SEQUENCE [LARGE SCALE GENOMIC DNA]</scope>
    <source>
        <strain evidence="4">S2_003_000_R2_4</strain>
    </source>
</reference>
<comment type="caution">
    <text evidence="4">The sequence shown here is derived from an EMBL/GenBank/DDBJ whole genome shotgun (WGS) entry which is preliminary data.</text>
</comment>
<keyword evidence="2" id="KW-0175">Coiled coil</keyword>
<accession>A0A2W5V021</accession>
<evidence type="ECO:0000313" key="5">
    <source>
        <dbReference type="Proteomes" id="UP000249393"/>
    </source>
</evidence>
<dbReference type="GO" id="GO:0015562">
    <property type="term" value="F:efflux transmembrane transporter activity"/>
    <property type="evidence" value="ECO:0007669"/>
    <property type="project" value="InterPro"/>
</dbReference>
<feature type="coiled-coil region" evidence="2">
    <location>
        <begin position="174"/>
        <end position="208"/>
    </location>
</feature>
<feature type="signal peptide" evidence="3">
    <location>
        <begin position="1"/>
        <end position="22"/>
    </location>
</feature>
<comment type="similarity">
    <text evidence="1">Belongs to the outer membrane factor (OMF) (TC 1.B.17) family.</text>
</comment>
<organism evidence="4 5">
    <name type="scientific">Caulobacter segnis</name>
    <dbReference type="NCBI Taxonomy" id="88688"/>
    <lineage>
        <taxon>Bacteria</taxon>
        <taxon>Pseudomonadati</taxon>
        <taxon>Pseudomonadota</taxon>
        <taxon>Alphaproteobacteria</taxon>
        <taxon>Caulobacterales</taxon>
        <taxon>Caulobacteraceae</taxon>
        <taxon>Caulobacter</taxon>
    </lineage>
</organism>
<dbReference type="AlphaFoldDB" id="A0A2W5V021"/>
<dbReference type="InterPro" id="IPR003423">
    <property type="entry name" value="OMP_efflux"/>
</dbReference>
<evidence type="ECO:0000256" key="3">
    <source>
        <dbReference type="SAM" id="SignalP"/>
    </source>
</evidence>
<dbReference type="PANTHER" id="PTHR30203:SF24">
    <property type="entry name" value="BLR4935 PROTEIN"/>
    <property type="match status" value="1"/>
</dbReference>
<dbReference type="Pfam" id="PF02321">
    <property type="entry name" value="OEP"/>
    <property type="match status" value="1"/>
</dbReference>
<evidence type="ECO:0000256" key="1">
    <source>
        <dbReference type="ARBA" id="ARBA00007613"/>
    </source>
</evidence>
<dbReference type="Proteomes" id="UP000249393">
    <property type="component" value="Unassembled WGS sequence"/>
</dbReference>
<dbReference type="SUPFAM" id="SSF56954">
    <property type="entry name" value="Outer membrane efflux proteins (OEP)"/>
    <property type="match status" value="1"/>
</dbReference>
<evidence type="ECO:0000313" key="4">
    <source>
        <dbReference type="EMBL" id="PZR33220.1"/>
    </source>
</evidence>
<protein>
    <submittedName>
        <fullName evidence="4">Transporter</fullName>
    </submittedName>
</protein>
<dbReference type="Gene3D" id="1.20.1600.10">
    <property type="entry name" value="Outer membrane efflux proteins (OEP)"/>
    <property type="match status" value="1"/>
</dbReference>
<proteinExistence type="inferred from homology"/>
<dbReference type="InterPro" id="IPR010131">
    <property type="entry name" value="MdtP/NodT-like"/>
</dbReference>
<dbReference type="EMBL" id="QFQZ01000045">
    <property type="protein sequence ID" value="PZR33220.1"/>
    <property type="molecule type" value="Genomic_DNA"/>
</dbReference>
<evidence type="ECO:0000256" key="2">
    <source>
        <dbReference type="SAM" id="Coils"/>
    </source>
</evidence>
<sequence length="421" mass="44789">MIVKALLLAAAAGLALASPAIAADAGWRRPDFLPSDAHILSALEASPELAEARALQRGAEAEQRGLAAGAYETTIGLSSDRRRIRGEGDFAEWSVQASRPLRSPGKRAMDLAAGAAGALAARDSVDDARHQASLRLAGLWIEWLEAEARILVDRDEIAVDEREVAALRRRVELKDASQLELELAQAALARAQATLAETQGRAEAARSAIDMLYPGLAPPRAPSLSEPVAPTRALDDWIPVVIARSHEITIAKALADRDSALARRARLDQRPDPTVGLRVFNERGGAETGAGITVSIPFGSVGRSATAERQSASASAAEARYRMVVRNVEAEGRNDVAKARSGLAAWARASQATAAAAQAADRVQRAYALGERDLTDVLAARRQLFDARRSEVSARAAAQGALLRLALDAHELWLSEEEATQ</sequence>
<keyword evidence="3" id="KW-0732">Signal</keyword>